<sequence length="112" mass="12417">MAALAPTPLLKHPLSSSPKVFDSRVQSGEIQPTQFRFLGLFQLPAGTSFYRTGEVSGQLERTGKRVGHVCWDDNDVINGKPTGVVGVSIGYMSTYEDAKLLHEMEHRSFQHK</sequence>
<dbReference type="EMBL" id="VEPZ02001774">
    <property type="protein sequence ID" value="KAE8655937.1"/>
    <property type="molecule type" value="Genomic_DNA"/>
</dbReference>
<dbReference type="Proteomes" id="UP000436088">
    <property type="component" value="Unassembled WGS sequence"/>
</dbReference>
<evidence type="ECO:0000313" key="1">
    <source>
        <dbReference type="EMBL" id="KAE8655937.1"/>
    </source>
</evidence>
<evidence type="ECO:0000313" key="2">
    <source>
        <dbReference type="Proteomes" id="UP000436088"/>
    </source>
</evidence>
<protein>
    <submittedName>
        <fullName evidence="1">Uncharacterized protein</fullName>
    </submittedName>
</protein>
<dbReference type="AlphaFoldDB" id="A0A6A2XHT7"/>
<accession>A0A6A2XHT7</accession>
<gene>
    <name evidence="1" type="ORF">F3Y22_tig00117016pilonHSYRG00761</name>
</gene>
<keyword evidence="2" id="KW-1185">Reference proteome</keyword>
<reference evidence="1" key="1">
    <citation type="submission" date="2019-09" db="EMBL/GenBank/DDBJ databases">
        <title>Draft genome information of white flower Hibiscus syriacus.</title>
        <authorList>
            <person name="Kim Y.-M."/>
        </authorList>
    </citation>
    <scope>NUCLEOTIDE SEQUENCE [LARGE SCALE GENOMIC DNA]</scope>
    <source>
        <strain evidence="1">YM2019G1</strain>
    </source>
</reference>
<proteinExistence type="predicted"/>
<organism evidence="1 2">
    <name type="scientific">Hibiscus syriacus</name>
    <name type="common">Rose of Sharon</name>
    <dbReference type="NCBI Taxonomy" id="106335"/>
    <lineage>
        <taxon>Eukaryota</taxon>
        <taxon>Viridiplantae</taxon>
        <taxon>Streptophyta</taxon>
        <taxon>Embryophyta</taxon>
        <taxon>Tracheophyta</taxon>
        <taxon>Spermatophyta</taxon>
        <taxon>Magnoliopsida</taxon>
        <taxon>eudicotyledons</taxon>
        <taxon>Gunneridae</taxon>
        <taxon>Pentapetalae</taxon>
        <taxon>rosids</taxon>
        <taxon>malvids</taxon>
        <taxon>Malvales</taxon>
        <taxon>Malvaceae</taxon>
        <taxon>Malvoideae</taxon>
        <taxon>Hibiscus</taxon>
    </lineage>
</organism>
<name>A0A6A2XHT7_HIBSY</name>
<comment type="caution">
    <text evidence="1">The sequence shown here is derived from an EMBL/GenBank/DDBJ whole genome shotgun (WGS) entry which is preliminary data.</text>
</comment>